<dbReference type="AlphaFoldDB" id="A0A814JBM2"/>
<evidence type="ECO:0000313" key="1">
    <source>
        <dbReference type="EMBL" id="CAF1033423.1"/>
    </source>
</evidence>
<name>A0A814JBM2_ADIRI</name>
<comment type="caution">
    <text evidence="1">The sequence shown here is derived from an EMBL/GenBank/DDBJ whole genome shotgun (WGS) entry which is preliminary data.</text>
</comment>
<accession>A0A814JBM2</accession>
<keyword evidence="2" id="KW-1185">Reference proteome</keyword>
<reference evidence="1" key="1">
    <citation type="submission" date="2021-02" db="EMBL/GenBank/DDBJ databases">
        <authorList>
            <person name="Nowell W R."/>
        </authorList>
    </citation>
    <scope>NUCLEOTIDE SEQUENCE</scope>
</reference>
<gene>
    <name evidence="1" type="ORF">XAT740_LOCUS14873</name>
</gene>
<dbReference type="EMBL" id="CAJNOR010000904">
    <property type="protein sequence ID" value="CAF1033423.1"/>
    <property type="molecule type" value="Genomic_DNA"/>
</dbReference>
<sequence>MNDPGRVFATIDSGIYADTGSYKQNRQPNRFISAQWIYPTLTSIPDPINYCLNGIRMQLEINGYVDRTMTTMEFKPVSIVNGDFN</sequence>
<organism evidence="1 2">
    <name type="scientific">Adineta ricciae</name>
    <name type="common">Rotifer</name>
    <dbReference type="NCBI Taxonomy" id="249248"/>
    <lineage>
        <taxon>Eukaryota</taxon>
        <taxon>Metazoa</taxon>
        <taxon>Spiralia</taxon>
        <taxon>Gnathifera</taxon>
        <taxon>Rotifera</taxon>
        <taxon>Eurotatoria</taxon>
        <taxon>Bdelloidea</taxon>
        <taxon>Adinetida</taxon>
        <taxon>Adinetidae</taxon>
        <taxon>Adineta</taxon>
    </lineage>
</organism>
<dbReference type="Proteomes" id="UP000663828">
    <property type="component" value="Unassembled WGS sequence"/>
</dbReference>
<evidence type="ECO:0000313" key="2">
    <source>
        <dbReference type="Proteomes" id="UP000663828"/>
    </source>
</evidence>
<protein>
    <submittedName>
        <fullName evidence="1">Uncharacterized protein</fullName>
    </submittedName>
</protein>
<proteinExistence type="predicted"/>